<dbReference type="Proteomes" id="UP000004995">
    <property type="component" value="Unassembled WGS sequence"/>
</dbReference>
<sequence>MQQADSFTDLKILNMDPWALGRHENLVIMLERCTVTFVPGRVSP</sequence>
<accession>K3Y1T6</accession>
<evidence type="ECO:0000313" key="2">
    <source>
        <dbReference type="Proteomes" id="UP000004995"/>
    </source>
</evidence>
<dbReference type="EnsemblPlants" id="KQL10605">
    <property type="protein sequence ID" value="KQL10605"/>
    <property type="gene ID" value="SETIT_008153mg"/>
</dbReference>
<dbReference type="EMBL" id="AGNK02002444">
    <property type="status" value="NOT_ANNOTATED_CDS"/>
    <property type="molecule type" value="Genomic_DNA"/>
</dbReference>
<organism evidence="1 2">
    <name type="scientific">Setaria italica</name>
    <name type="common">Foxtail millet</name>
    <name type="synonym">Panicum italicum</name>
    <dbReference type="NCBI Taxonomy" id="4555"/>
    <lineage>
        <taxon>Eukaryota</taxon>
        <taxon>Viridiplantae</taxon>
        <taxon>Streptophyta</taxon>
        <taxon>Embryophyta</taxon>
        <taxon>Tracheophyta</taxon>
        <taxon>Spermatophyta</taxon>
        <taxon>Magnoliopsida</taxon>
        <taxon>Liliopsida</taxon>
        <taxon>Poales</taxon>
        <taxon>Poaceae</taxon>
        <taxon>PACMAD clade</taxon>
        <taxon>Panicoideae</taxon>
        <taxon>Panicodae</taxon>
        <taxon>Paniceae</taxon>
        <taxon>Cenchrinae</taxon>
        <taxon>Setaria</taxon>
    </lineage>
</organism>
<dbReference type="HOGENOM" id="CLU_3225534_0_0_1"/>
<dbReference type="Gramene" id="KQL10605">
    <property type="protein sequence ID" value="KQL10605"/>
    <property type="gene ID" value="SETIT_008153mg"/>
</dbReference>
<dbReference type="InParanoid" id="K3Y1T6"/>
<keyword evidence="2" id="KW-1185">Reference proteome</keyword>
<reference evidence="2" key="1">
    <citation type="journal article" date="2012" name="Nat. Biotechnol.">
        <title>Reference genome sequence of the model plant Setaria.</title>
        <authorList>
            <person name="Bennetzen J.L."/>
            <person name="Schmutz J."/>
            <person name="Wang H."/>
            <person name="Percifield R."/>
            <person name="Hawkins J."/>
            <person name="Pontaroli A.C."/>
            <person name="Estep M."/>
            <person name="Feng L."/>
            <person name="Vaughn J.N."/>
            <person name="Grimwood J."/>
            <person name="Jenkins J."/>
            <person name="Barry K."/>
            <person name="Lindquist E."/>
            <person name="Hellsten U."/>
            <person name="Deshpande S."/>
            <person name="Wang X."/>
            <person name="Wu X."/>
            <person name="Mitros T."/>
            <person name="Triplett J."/>
            <person name="Yang X."/>
            <person name="Ye C.Y."/>
            <person name="Mauro-Herrera M."/>
            <person name="Wang L."/>
            <person name="Li P."/>
            <person name="Sharma M."/>
            <person name="Sharma R."/>
            <person name="Ronald P.C."/>
            <person name="Panaud O."/>
            <person name="Kellogg E.A."/>
            <person name="Brutnell T.P."/>
            <person name="Doust A.N."/>
            <person name="Tuskan G.A."/>
            <person name="Rokhsar D."/>
            <person name="Devos K.M."/>
        </authorList>
    </citation>
    <scope>NUCLEOTIDE SEQUENCE [LARGE SCALE GENOMIC DNA]</scope>
    <source>
        <strain evidence="2">cv. Yugu1</strain>
    </source>
</reference>
<dbReference type="AlphaFoldDB" id="K3Y1T6"/>
<reference evidence="1" key="2">
    <citation type="submission" date="2018-08" db="UniProtKB">
        <authorList>
            <consortium name="EnsemblPlants"/>
        </authorList>
    </citation>
    <scope>IDENTIFICATION</scope>
    <source>
        <strain evidence="1">Yugu1</strain>
    </source>
</reference>
<name>K3Y1T6_SETIT</name>
<proteinExistence type="predicted"/>
<evidence type="ECO:0000313" key="1">
    <source>
        <dbReference type="EnsemblPlants" id="KQL10605"/>
    </source>
</evidence>
<protein>
    <submittedName>
        <fullName evidence="1">Uncharacterized protein</fullName>
    </submittedName>
</protein>